<name>A0A060HD41_XYLFS</name>
<gene>
    <name evidence="1" type="ORF">D934_07685</name>
    <name evidence="2" type="ORF">D934_08905</name>
    <name evidence="3" type="ORF">D934_12235</name>
</gene>
<dbReference type="KEGG" id="xfs:D934_08905"/>
<dbReference type="HOGENOM" id="CLU_2704024_0_0_6"/>
<dbReference type="RefSeq" id="WP_021358638.1">
    <property type="nucleotide sequence ID" value="NZ_CP006696.1"/>
</dbReference>
<accession>A0A060HD41</accession>
<dbReference type="KEGG" id="xfs:D934_07685"/>
<dbReference type="KEGG" id="xfs:D934_12235"/>
<organism evidence="1 4">
    <name type="scientific">Xylella fastidiosa subsp. sandyi Ann-1</name>
    <dbReference type="NCBI Taxonomy" id="155920"/>
    <lineage>
        <taxon>Bacteria</taxon>
        <taxon>Pseudomonadati</taxon>
        <taxon>Pseudomonadota</taxon>
        <taxon>Gammaproteobacteria</taxon>
        <taxon>Lysobacterales</taxon>
        <taxon>Lysobacteraceae</taxon>
        <taxon>Xylella</taxon>
    </lineage>
</organism>
<proteinExistence type="predicted"/>
<dbReference type="AlphaFoldDB" id="A0A060HD41"/>
<protein>
    <submittedName>
        <fullName evidence="1">Uncharacterized protein</fullName>
    </submittedName>
</protein>
<sequence>MNHTLIPLPEPQRLRAVRQALRHHAIHTHASPNALHRAFCAAQHAFALGRSGATAYHAGTRLLHPHHLQQRHP</sequence>
<dbReference type="Proteomes" id="UP000027215">
    <property type="component" value="Chromosome"/>
</dbReference>
<dbReference type="EMBL" id="CP006696">
    <property type="protein sequence ID" value="AIC11306.1"/>
    <property type="molecule type" value="Genomic_DNA"/>
</dbReference>
<dbReference type="EMBL" id="CP006696">
    <property type="protein sequence ID" value="AIC11391.1"/>
    <property type="molecule type" value="Genomic_DNA"/>
</dbReference>
<evidence type="ECO:0000313" key="1">
    <source>
        <dbReference type="EMBL" id="AIC11306.1"/>
    </source>
</evidence>
<reference evidence="1 4" key="1">
    <citation type="submission" date="2013-08" db="EMBL/GenBank/DDBJ databases">
        <authorList>
            <person name="Stouthamer R."/>
            <person name="Nunney L."/>
        </authorList>
    </citation>
    <scope>NUCLEOTIDE SEQUENCE [LARGE SCALE GENOMIC DNA]</scope>
    <source>
        <strain evidence="1">Ann-1</strain>
        <strain evidence="4">ann-1</strain>
    </source>
</reference>
<evidence type="ECO:0000313" key="2">
    <source>
        <dbReference type="EMBL" id="AIC11391.1"/>
    </source>
</evidence>
<evidence type="ECO:0000313" key="3">
    <source>
        <dbReference type="EMBL" id="AIC11625.1"/>
    </source>
</evidence>
<dbReference type="PATRIC" id="fig|155920.8.peg.1781"/>
<evidence type="ECO:0000313" key="4">
    <source>
        <dbReference type="Proteomes" id="UP000027215"/>
    </source>
</evidence>
<dbReference type="EMBL" id="CP006696">
    <property type="protein sequence ID" value="AIC11625.1"/>
    <property type="molecule type" value="Genomic_DNA"/>
</dbReference>